<dbReference type="InterPro" id="IPR007317">
    <property type="entry name" value="GET4"/>
</dbReference>
<evidence type="ECO:0000313" key="2">
    <source>
        <dbReference type="EMBL" id="KAK4252983.1"/>
    </source>
</evidence>
<name>A0AAE1M845_9FABA</name>
<dbReference type="GO" id="GO:0005829">
    <property type="term" value="C:cytosol"/>
    <property type="evidence" value="ECO:0007669"/>
    <property type="project" value="TreeGrafter"/>
</dbReference>
<dbReference type="GO" id="GO:0045048">
    <property type="term" value="P:protein insertion into ER membrane"/>
    <property type="evidence" value="ECO:0007669"/>
    <property type="project" value="InterPro"/>
</dbReference>
<comment type="similarity">
    <text evidence="1">Belongs to the GET4 family.</text>
</comment>
<dbReference type="Gene3D" id="1.25.40.10">
    <property type="entry name" value="Tetratricopeptide repeat domain"/>
    <property type="match status" value="1"/>
</dbReference>
<dbReference type="Proteomes" id="UP001293593">
    <property type="component" value="Unassembled WGS sequence"/>
</dbReference>
<protein>
    <recommendedName>
        <fullName evidence="4">Golgi to ER traffic protein 4 homolog</fullName>
    </recommendedName>
</protein>
<dbReference type="EMBL" id="JAWXYG010000018">
    <property type="protein sequence ID" value="KAK4252983.1"/>
    <property type="molecule type" value="Genomic_DNA"/>
</dbReference>
<organism evidence="2 3">
    <name type="scientific">Acacia crassicarpa</name>
    <name type="common">northern wattle</name>
    <dbReference type="NCBI Taxonomy" id="499986"/>
    <lineage>
        <taxon>Eukaryota</taxon>
        <taxon>Viridiplantae</taxon>
        <taxon>Streptophyta</taxon>
        <taxon>Embryophyta</taxon>
        <taxon>Tracheophyta</taxon>
        <taxon>Spermatophyta</taxon>
        <taxon>Magnoliopsida</taxon>
        <taxon>eudicotyledons</taxon>
        <taxon>Gunneridae</taxon>
        <taxon>Pentapetalae</taxon>
        <taxon>rosids</taxon>
        <taxon>fabids</taxon>
        <taxon>Fabales</taxon>
        <taxon>Fabaceae</taxon>
        <taxon>Caesalpinioideae</taxon>
        <taxon>mimosoid clade</taxon>
        <taxon>Acacieae</taxon>
        <taxon>Acacia</taxon>
    </lineage>
</organism>
<gene>
    <name evidence="2" type="ORF">QN277_010827</name>
</gene>
<keyword evidence="3" id="KW-1185">Reference proteome</keyword>
<evidence type="ECO:0000313" key="3">
    <source>
        <dbReference type="Proteomes" id="UP001293593"/>
    </source>
</evidence>
<dbReference type="PANTHER" id="PTHR12875">
    <property type="entry name" value="GOLGI TO ER TRAFFIC PROTEIN 4 HOMOLOG"/>
    <property type="match status" value="1"/>
</dbReference>
<dbReference type="AlphaFoldDB" id="A0AAE1M845"/>
<dbReference type="FunFam" id="1.25.40.10:FF:000387">
    <property type="entry name" value="Golgi to ER traffic protein 4"/>
    <property type="match status" value="1"/>
</dbReference>
<sequence>MSRQRTRRAVLPPAQEHIDRLEKLLKEGNHYRGQQMYKSISTRYVNAERFSEALDILEAGACLQLEEGQEICGAELALIFAETMEQAKVPCDEQSLERVKKIYRKFARGKLPSSLEDEDDMQKLTEAIGVAKIRVDGCCSFLKAAIRWSAVFGPDGHGSPLLHLLLAEYAYSESPEPDMAKVTYHYVRGNDPHKLASALVNFMAKCYPGEDDLAIARAILRYLSLGNLEDANILMANLKSQAQAADIELPQTDLMQFVSLLLPTLKRKVFPLFTMLRSKYKSCISREPGFNEMIDAIVEKFYGVQRRNAMGMFEDIFMAMKMTNDVRF</sequence>
<evidence type="ECO:0008006" key="4">
    <source>
        <dbReference type="Google" id="ProtNLM"/>
    </source>
</evidence>
<dbReference type="InterPro" id="IPR011990">
    <property type="entry name" value="TPR-like_helical_dom_sf"/>
</dbReference>
<accession>A0AAE1M845</accession>
<dbReference type="Pfam" id="PF04190">
    <property type="entry name" value="GET4"/>
    <property type="match status" value="1"/>
</dbReference>
<evidence type="ECO:0000256" key="1">
    <source>
        <dbReference type="ARBA" id="ARBA00005351"/>
    </source>
</evidence>
<comment type="caution">
    <text evidence="2">The sequence shown here is derived from an EMBL/GenBank/DDBJ whole genome shotgun (WGS) entry which is preliminary data.</text>
</comment>
<reference evidence="2" key="1">
    <citation type="submission" date="2023-10" db="EMBL/GenBank/DDBJ databases">
        <title>Chromosome-level genome of the transformable northern wattle, Acacia crassicarpa.</title>
        <authorList>
            <person name="Massaro I."/>
            <person name="Sinha N.R."/>
            <person name="Poethig S."/>
            <person name="Leichty A.R."/>
        </authorList>
    </citation>
    <scope>NUCLEOTIDE SEQUENCE</scope>
    <source>
        <strain evidence="2">Acra3RX</strain>
        <tissue evidence="2">Leaf</tissue>
    </source>
</reference>
<dbReference type="PANTHER" id="PTHR12875:SF0">
    <property type="entry name" value="GOLGI TO ER TRAFFIC PROTEIN 4 HOMOLOG"/>
    <property type="match status" value="1"/>
</dbReference>
<proteinExistence type="inferred from homology"/>